<accession>A0AAU9NPJ9</accession>
<evidence type="ECO:0000256" key="1">
    <source>
        <dbReference type="SAM" id="MobiDB-lite"/>
    </source>
</evidence>
<dbReference type="EMBL" id="CAKMRJ010005352">
    <property type="protein sequence ID" value="CAH1439787.1"/>
    <property type="molecule type" value="Genomic_DNA"/>
</dbReference>
<sequence length="177" mass="19464">MSSNYQPPSTSWGVVKNPLRNPEPEFPEEGEHATEEPAPAYSTANKHPLSLSSSRNDKHPQVESRLSVTQSYAEPPSFSSIRAYSSVNPYFDSPHGASHNMTGSTLKNHYKALNGQWTAGDDYNGVADQSYGQLPSISSIRPYSSGNPEFKPDVVDDGIAESRKFYPRKTEGSIPEE</sequence>
<evidence type="ECO:0000313" key="3">
    <source>
        <dbReference type="Proteomes" id="UP001157418"/>
    </source>
</evidence>
<organism evidence="2 3">
    <name type="scientific">Lactuca virosa</name>
    <dbReference type="NCBI Taxonomy" id="75947"/>
    <lineage>
        <taxon>Eukaryota</taxon>
        <taxon>Viridiplantae</taxon>
        <taxon>Streptophyta</taxon>
        <taxon>Embryophyta</taxon>
        <taxon>Tracheophyta</taxon>
        <taxon>Spermatophyta</taxon>
        <taxon>Magnoliopsida</taxon>
        <taxon>eudicotyledons</taxon>
        <taxon>Gunneridae</taxon>
        <taxon>Pentapetalae</taxon>
        <taxon>asterids</taxon>
        <taxon>campanulids</taxon>
        <taxon>Asterales</taxon>
        <taxon>Asteraceae</taxon>
        <taxon>Cichorioideae</taxon>
        <taxon>Cichorieae</taxon>
        <taxon>Lactucinae</taxon>
        <taxon>Lactuca</taxon>
    </lineage>
</organism>
<gene>
    <name evidence="2" type="ORF">LVIROSA_LOCUS25964</name>
</gene>
<evidence type="ECO:0000313" key="2">
    <source>
        <dbReference type="EMBL" id="CAH1439787.1"/>
    </source>
</evidence>
<feature type="region of interest" description="Disordered" evidence="1">
    <location>
        <begin position="1"/>
        <end position="74"/>
    </location>
</feature>
<proteinExistence type="predicted"/>
<feature type="compositionally biased region" description="Polar residues" evidence="1">
    <location>
        <begin position="42"/>
        <end position="54"/>
    </location>
</feature>
<dbReference type="Proteomes" id="UP001157418">
    <property type="component" value="Unassembled WGS sequence"/>
</dbReference>
<dbReference type="AlphaFoldDB" id="A0AAU9NPJ9"/>
<protein>
    <submittedName>
        <fullName evidence="2">Uncharacterized protein</fullName>
    </submittedName>
</protein>
<comment type="caution">
    <text evidence="2">The sequence shown here is derived from an EMBL/GenBank/DDBJ whole genome shotgun (WGS) entry which is preliminary data.</text>
</comment>
<name>A0AAU9NPJ9_9ASTR</name>
<feature type="compositionally biased region" description="Polar residues" evidence="1">
    <location>
        <begin position="64"/>
        <end position="74"/>
    </location>
</feature>
<feature type="compositionally biased region" description="Polar residues" evidence="1">
    <location>
        <begin position="1"/>
        <end position="12"/>
    </location>
</feature>
<reference evidence="2 3" key="1">
    <citation type="submission" date="2022-01" db="EMBL/GenBank/DDBJ databases">
        <authorList>
            <person name="Xiong W."/>
            <person name="Schranz E."/>
        </authorList>
    </citation>
    <scope>NUCLEOTIDE SEQUENCE [LARGE SCALE GENOMIC DNA]</scope>
</reference>
<keyword evidence="3" id="KW-1185">Reference proteome</keyword>